<reference evidence="2" key="2">
    <citation type="submission" date="2025-09" db="UniProtKB">
        <authorList>
            <consortium name="Ensembl"/>
        </authorList>
    </citation>
    <scope>IDENTIFICATION</scope>
</reference>
<dbReference type="Proteomes" id="UP000261580">
    <property type="component" value="Unassembled WGS sequence"/>
</dbReference>
<keyword evidence="3" id="KW-1185">Reference proteome</keyword>
<name>A0A3Q4N4D1_NEOBR</name>
<evidence type="ECO:0000313" key="3">
    <source>
        <dbReference type="Proteomes" id="UP000261580"/>
    </source>
</evidence>
<dbReference type="Ensembl" id="ENSNBRT00000027362.1">
    <property type="protein sequence ID" value="ENSNBRP00000026659.1"/>
    <property type="gene ID" value="ENSNBRG00000020370.1"/>
</dbReference>
<evidence type="ECO:0000256" key="1">
    <source>
        <dbReference type="SAM" id="Phobius"/>
    </source>
</evidence>
<dbReference type="AlphaFoldDB" id="A0A3Q4N4D1"/>
<accession>A0A3Q4N4D1</accession>
<protein>
    <submittedName>
        <fullName evidence="2">Uncharacterized protein</fullName>
    </submittedName>
</protein>
<feature type="transmembrane region" description="Helical" evidence="1">
    <location>
        <begin position="20"/>
        <end position="39"/>
    </location>
</feature>
<keyword evidence="1" id="KW-0812">Transmembrane</keyword>
<keyword evidence="1" id="KW-0472">Membrane</keyword>
<organism evidence="2 3">
    <name type="scientific">Neolamprologus brichardi</name>
    <name type="common">Fairy cichlid</name>
    <name type="synonym">Lamprologus brichardi</name>
    <dbReference type="NCBI Taxonomy" id="32507"/>
    <lineage>
        <taxon>Eukaryota</taxon>
        <taxon>Metazoa</taxon>
        <taxon>Chordata</taxon>
        <taxon>Craniata</taxon>
        <taxon>Vertebrata</taxon>
        <taxon>Euteleostomi</taxon>
        <taxon>Actinopterygii</taxon>
        <taxon>Neopterygii</taxon>
        <taxon>Teleostei</taxon>
        <taxon>Neoteleostei</taxon>
        <taxon>Acanthomorphata</taxon>
        <taxon>Ovalentaria</taxon>
        <taxon>Cichlomorphae</taxon>
        <taxon>Cichliformes</taxon>
        <taxon>Cichlidae</taxon>
        <taxon>African cichlids</taxon>
        <taxon>Pseudocrenilabrinae</taxon>
        <taxon>Lamprologini</taxon>
        <taxon>Neolamprologus</taxon>
    </lineage>
</organism>
<reference evidence="2" key="1">
    <citation type="submission" date="2025-08" db="UniProtKB">
        <authorList>
            <consortium name="Ensembl"/>
        </authorList>
    </citation>
    <scope>IDENTIFICATION</scope>
</reference>
<proteinExistence type="predicted"/>
<sequence>MIVSLWPRWLYHEYMELNCLVSMFQAPAVSLLVLGMFFWHTLTPLIPTSQLYMKVYFH</sequence>
<keyword evidence="1" id="KW-1133">Transmembrane helix</keyword>
<evidence type="ECO:0000313" key="2">
    <source>
        <dbReference type="Ensembl" id="ENSNBRP00000026659.1"/>
    </source>
</evidence>